<dbReference type="EMBL" id="BSYK01000004">
    <property type="protein sequence ID" value="GMG76922.1"/>
    <property type="molecule type" value="Genomic_DNA"/>
</dbReference>
<sequence length="181" mass="20209">MSSLKNIIIGFLIILVVVFAATTFTANHKASQAQTEAQQLNSIKQNKQDAKEDWQDMITARKVVEEFIKGSFDYSSDSDDRYEKAKPFVTNNGLKSMNPSSSDGKFPKLNKDFKIVSSVNNLEAYVTPLNSTTARAIAIFDNDMLVNGTDSTSQVILKCKLVFNKEKHQYLVDSAEIISQQ</sequence>
<proteinExistence type="predicted"/>
<organism evidence="1 2">
    <name type="scientific">Priestia megaterium</name>
    <name type="common">Bacillus megaterium</name>
    <dbReference type="NCBI Taxonomy" id="1404"/>
    <lineage>
        <taxon>Bacteria</taxon>
        <taxon>Bacillati</taxon>
        <taxon>Bacillota</taxon>
        <taxon>Bacilli</taxon>
        <taxon>Bacillales</taxon>
        <taxon>Bacillaceae</taxon>
        <taxon>Priestia</taxon>
    </lineage>
</organism>
<evidence type="ECO:0000313" key="1">
    <source>
        <dbReference type="EMBL" id="GMG76922.1"/>
    </source>
</evidence>
<evidence type="ECO:0000313" key="2">
    <source>
        <dbReference type="Proteomes" id="UP001165240"/>
    </source>
</evidence>
<dbReference type="Proteomes" id="UP001165240">
    <property type="component" value="Unassembled WGS sequence"/>
</dbReference>
<comment type="caution">
    <text evidence="1">The sequence shown here is derived from an EMBL/GenBank/DDBJ whole genome shotgun (WGS) entry which is preliminary data.</text>
</comment>
<gene>
    <name evidence="1" type="ORF">ShirakiTB12_53910</name>
</gene>
<accession>A0AAX6BT26</accession>
<dbReference type="RefSeq" id="WP_205664344.1">
    <property type="nucleotide sequence ID" value="NZ_BSYK01000004.1"/>
</dbReference>
<reference evidence="1" key="1">
    <citation type="journal article" date="2024" name="Appl Microbiol">
        <title>Effect of kuratsuki Bacillus and Priestia on Taste of Sake.</title>
        <authorList>
            <person name="Kobayashi K."/>
            <person name="Nishida H."/>
        </authorList>
    </citation>
    <scope>NUCLEOTIDE SEQUENCE</scope>
    <source>
        <strain evidence="1">B-12</strain>
    </source>
</reference>
<name>A0AAX6BT26_PRIMG</name>
<dbReference type="AlphaFoldDB" id="A0AAX6BT26"/>
<protein>
    <submittedName>
        <fullName evidence="1">Uncharacterized protein</fullName>
    </submittedName>
</protein>